<proteinExistence type="predicted"/>
<reference evidence="2" key="1">
    <citation type="journal article" date="2023" name="Genome Biol. Evol.">
        <title>Long-read-based Genome Assembly of Drosophila gunungcola Reveals Fewer Chemosensory Genes in Flower-breeding Species.</title>
        <authorList>
            <person name="Negi A."/>
            <person name="Liao B.Y."/>
            <person name="Yeh S.D."/>
        </authorList>
    </citation>
    <scope>NUCLEOTIDE SEQUENCE</scope>
    <source>
        <strain evidence="2">Sukarami</strain>
    </source>
</reference>
<gene>
    <name evidence="2" type="ORF">M5D96_005130</name>
</gene>
<evidence type="ECO:0000256" key="1">
    <source>
        <dbReference type="SAM" id="Phobius"/>
    </source>
</evidence>
<accession>A0A9Q0BTA0</accession>
<keyword evidence="1" id="KW-0812">Transmembrane</keyword>
<evidence type="ECO:0000313" key="2">
    <source>
        <dbReference type="EMBL" id="KAI8043792.1"/>
    </source>
</evidence>
<name>A0A9Q0BTA0_9MUSC</name>
<dbReference type="AlphaFoldDB" id="A0A9Q0BTA0"/>
<sequence length="85" mass="9977">MWLCGCVCMDCSWAMSYERSTLASVSGFPFPLFLLPLPLLLLAIIYGMRRNGFYCKNRVSCLWHKLWTTKAVRWRYWPKHAAPSE</sequence>
<protein>
    <submittedName>
        <fullName evidence="2">Uncharacterized protein</fullName>
    </submittedName>
</protein>
<dbReference type="EMBL" id="JAMKOV010000002">
    <property type="protein sequence ID" value="KAI8043792.1"/>
    <property type="molecule type" value="Genomic_DNA"/>
</dbReference>
<keyword evidence="1" id="KW-0472">Membrane</keyword>
<keyword evidence="1" id="KW-1133">Transmembrane helix</keyword>
<feature type="non-terminal residue" evidence="2">
    <location>
        <position position="1"/>
    </location>
</feature>
<keyword evidence="3" id="KW-1185">Reference proteome</keyword>
<comment type="caution">
    <text evidence="2">The sequence shown here is derived from an EMBL/GenBank/DDBJ whole genome shotgun (WGS) entry which is preliminary data.</text>
</comment>
<evidence type="ECO:0000313" key="3">
    <source>
        <dbReference type="Proteomes" id="UP001059596"/>
    </source>
</evidence>
<organism evidence="2 3">
    <name type="scientific">Drosophila gunungcola</name>
    <name type="common">fruit fly</name>
    <dbReference type="NCBI Taxonomy" id="103775"/>
    <lineage>
        <taxon>Eukaryota</taxon>
        <taxon>Metazoa</taxon>
        <taxon>Ecdysozoa</taxon>
        <taxon>Arthropoda</taxon>
        <taxon>Hexapoda</taxon>
        <taxon>Insecta</taxon>
        <taxon>Pterygota</taxon>
        <taxon>Neoptera</taxon>
        <taxon>Endopterygota</taxon>
        <taxon>Diptera</taxon>
        <taxon>Brachycera</taxon>
        <taxon>Muscomorpha</taxon>
        <taxon>Ephydroidea</taxon>
        <taxon>Drosophilidae</taxon>
        <taxon>Drosophila</taxon>
        <taxon>Sophophora</taxon>
    </lineage>
</organism>
<feature type="transmembrane region" description="Helical" evidence="1">
    <location>
        <begin position="30"/>
        <end position="48"/>
    </location>
</feature>
<dbReference type="Proteomes" id="UP001059596">
    <property type="component" value="Unassembled WGS sequence"/>
</dbReference>